<protein>
    <recommendedName>
        <fullName evidence="2">Histidine ammonia-lyase</fullName>
    </recommendedName>
</protein>
<dbReference type="InterPro" id="IPR024083">
    <property type="entry name" value="Fumarase/histidase_N"/>
</dbReference>
<sequence length="489" mass="53815">MPVSLNEPDDLTLINLERVAVKGEKIRFGETAIRTISASNKAFLEYVSARPNEFIYGTTSDYGPNAKNRINDKERQRLKKIGVPFLGLSFGDENLPESAVRSMVFAILGLFLRGGSAVSPKTARALAKRLDGPMPKIPAGGLTSPGEILPLFYLLRAFPELVDEPLCASSGNTAFCSVGLAGIDAITTQRRLTLAQKVFALSFEAIQAPLEHIDPALKPLWNDPYEAVAIDNLSHCLKGSLINRRPFQAPVSYRILPRILGQALRASERLYRCSEESLQSMVSNPMFFTTGIGSKVETISTGGYHNARIPQALDGVSMSWVDLAELARRHIIKLHKGPVSKLPDRLVRLGDHYRAGRTTSYLEFVPADFVDQMRRLSEPTLLLAAEAGASEQDDINANGYIACRNQRQVAYLFDRIMAVLGGVASHALDIQDRRAPLELANFVAEIRKYFPPVTKKRIIGNSAARLAHRMSDAIDNGNSVMTETIVDRV</sequence>
<reference evidence="1" key="1">
    <citation type="submission" date="2018-05" db="EMBL/GenBank/DDBJ databases">
        <authorList>
            <person name="Lanie J.A."/>
            <person name="Ng W.-L."/>
            <person name="Kazmierczak K.M."/>
            <person name="Andrzejewski T.M."/>
            <person name="Davidsen T.M."/>
            <person name="Wayne K.J."/>
            <person name="Tettelin H."/>
            <person name="Glass J.I."/>
            <person name="Rusch D."/>
            <person name="Podicherti R."/>
            <person name="Tsui H.-C.T."/>
            <person name="Winkler M.E."/>
        </authorList>
    </citation>
    <scope>NUCLEOTIDE SEQUENCE</scope>
</reference>
<dbReference type="SUPFAM" id="SSF48557">
    <property type="entry name" value="L-aspartase-like"/>
    <property type="match status" value="1"/>
</dbReference>
<name>A0A381VYF2_9ZZZZ</name>
<proteinExistence type="predicted"/>
<organism evidence="1">
    <name type="scientific">marine metagenome</name>
    <dbReference type="NCBI Taxonomy" id="408172"/>
    <lineage>
        <taxon>unclassified sequences</taxon>
        <taxon>metagenomes</taxon>
        <taxon>ecological metagenomes</taxon>
    </lineage>
</organism>
<accession>A0A381VYF2</accession>
<dbReference type="Gene3D" id="1.20.200.10">
    <property type="entry name" value="Fumarase/aspartase (Central domain)"/>
    <property type="match status" value="1"/>
</dbReference>
<dbReference type="InterPro" id="IPR008948">
    <property type="entry name" value="L-Aspartase-like"/>
</dbReference>
<dbReference type="InterPro" id="IPR001106">
    <property type="entry name" value="Aromatic_Lyase"/>
</dbReference>
<gene>
    <name evidence="1" type="ORF">METZ01_LOCUS97527</name>
</gene>
<dbReference type="Pfam" id="PF00221">
    <property type="entry name" value="Lyase_aromatic"/>
    <property type="match status" value="2"/>
</dbReference>
<evidence type="ECO:0000313" key="1">
    <source>
        <dbReference type="EMBL" id="SVA44673.1"/>
    </source>
</evidence>
<dbReference type="GO" id="GO:0003824">
    <property type="term" value="F:catalytic activity"/>
    <property type="evidence" value="ECO:0007669"/>
    <property type="project" value="InterPro"/>
</dbReference>
<dbReference type="AlphaFoldDB" id="A0A381VYF2"/>
<dbReference type="PANTHER" id="PTHR10362">
    <property type="entry name" value="HISTIDINE AMMONIA-LYASE"/>
    <property type="match status" value="1"/>
</dbReference>
<dbReference type="Gene3D" id="1.10.275.10">
    <property type="entry name" value="Fumarase/aspartase (N-terminal domain)"/>
    <property type="match status" value="1"/>
</dbReference>
<evidence type="ECO:0008006" key="2">
    <source>
        <dbReference type="Google" id="ProtNLM"/>
    </source>
</evidence>
<dbReference type="EMBL" id="UINC01010006">
    <property type="protein sequence ID" value="SVA44673.1"/>
    <property type="molecule type" value="Genomic_DNA"/>
</dbReference>